<dbReference type="GO" id="GO:0000166">
    <property type="term" value="F:nucleotide binding"/>
    <property type="evidence" value="ECO:0007669"/>
    <property type="project" value="InterPro"/>
</dbReference>
<keyword evidence="7" id="KW-0539">Nucleus</keyword>
<evidence type="ECO:0000256" key="4">
    <source>
        <dbReference type="ARBA" id="ARBA00022801"/>
    </source>
</evidence>
<dbReference type="InterPro" id="IPR002562">
    <property type="entry name" value="3'-5'_exonuclease_dom"/>
</dbReference>
<feature type="compositionally biased region" description="Polar residues" evidence="10">
    <location>
        <begin position="692"/>
        <end position="706"/>
    </location>
</feature>
<name>A0A819G987_9BILA</name>
<evidence type="ECO:0000313" key="13">
    <source>
        <dbReference type="Proteomes" id="UP000663836"/>
    </source>
</evidence>
<protein>
    <recommendedName>
        <fullName evidence="9">Exosome complex component 10 homolog</fullName>
    </recommendedName>
</protein>
<dbReference type="GO" id="GO:0071039">
    <property type="term" value="P:nuclear polyadenylation-dependent CUT catabolic process"/>
    <property type="evidence" value="ECO:0007669"/>
    <property type="project" value="TreeGrafter"/>
</dbReference>
<dbReference type="Proteomes" id="UP000663836">
    <property type="component" value="Unassembled WGS sequence"/>
</dbReference>
<organism evidence="12 13">
    <name type="scientific">Rotaria sordida</name>
    <dbReference type="NCBI Taxonomy" id="392033"/>
    <lineage>
        <taxon>Eukaryota</taxon>
        <taxon>Metazoa</taxon>
        <taxon>Spiralia</taxon>
        <taxon>Gnathifera</taxon>
        <taxon>Rotifera</taxon>
        <taxon>Eurotatoria</taxon>
        <taxon>Bdelloidea</taxon>
        <taxon>Philodinida</taxon>
        <taxon>Philodinidae</taxon>
        <taxon>Rotaria</taxon>
    </lineage>
</organism>
<dbReference type="InterPro" id="IPR012588">
    <property type="entry name" value="Exosome-assoc_fac_Rrp6_N"/>
</dbReference>
<evidence type="ECO:0000256" key="8">
    <source>
        <dbReference type="ARBA" id="ARBA00043957"/>
    </source>
</evidence>
<dbReference type="GO" id="GO:0071035">
    <property type="term" value="P:nuclear polyadenylation-dependent rRNA catabolic process"/>
    <property type="evidence" value="ECO:0007669"/>
    <property type="project" value="TreeGrafter"/>
</dbReference>
<proteinExistence type="inferred from homology"/>
<dbReference type="PANTHER" id="PTHR12124:SF47">
    <property type="entry name" value="EXOSOME COMPONENT 10"/>
    <property type="match status" value="1"/>
</dbReference>
<dbReference type="GO" id="GO:0071037">
    <property type="term" value="P:nuclear polyadenylation-dependent snRNA catabolic process"/>
    <property type="evidence" value="ECO:0007669"/>
    <property type="project" value="TreeGrafter"/>
</dbReference>
<dbReference type="GO" id="GO:0071036">
    <property type="term" value="P:nuclear polyadenylation-dependent snoRNA catabolic process"/>
    <property type="evidence" value="ECO:0007669"/>
    <property type="project" value="TreeGrafter"/>
</dbReference>
<evidence type="ECO:0000256" key="6">
    <source>
        <dbReference type="ARBA" id="ARBA00022839"/>
    </source>
</evidence>
<evidence type="ECO:0000256" key="5">
    <source>
        <dbReference type="ARBA" id="ARBA00022835"/>
    </source>
</evidence>
<keyword evidence="5" id="KW-0271">Exosome</keyword>
<dbReference type="GO" id="GO:0003727">
    <property type="term" value="F:single-stranded RNA binding"/>
    <property type="evidence" value="ECO:0007669"/>
    <property type="project" value="TreeGrafter"/>
</dbReference>
<feature type="domain" description="HRDC" evidence="11">
    <location>
        <begin position="481"/>
        <end position="561"/>
    </location>
</feature>
<keyword evidence="2" id="KW-0698">rRNA processing</keyword>
<dbReference type="GO" id="GO:0005730">
    <property type="term" value="C:nucleolus"/>
    <property type="evidence" value="ECO:0007669"/>
    <property type="project" value="TreeGrafter"/>
</dbReference>
<dbReference type="GO" id="GO:0000467">
    <property type="term" value="P:exonucleolytic trimming to generate mature 3'-end of 5.8S rRNA from tricistronic rRNA transcript (SSU-rRNA, 5.8S rRNA, LSU-rRNA)"/>
    <property type="evidence" value="ECO:0007669"/>
    <property type="project" value="InterPro"/>
</dbReference>
<dbReference type="InterPro" id="IPR010997">
    <property type="entry name" value="HRDC-like_sf"/>
</dbReference>
<dbReference type="PROSITE" id="PS50967">
    <property type="entry name" value="HRDC"/>
    <property type="match status" value="1"/>
</dbReference>
<dbReference type="CDD" id="cd06147">
    <property type="entry name" value="Rrp6p_like_exo"/>
    <property type="match status" value="1"/>
</dbReference>
<dbReference type="PANTHER" id="PTHR12124">
    <property type="entry name" value="POLYMYOSITIS/SCLERODERMA AUTOANTIGEN-RELATED"/>
    <property type="match status" value="1"/>
</dbReference>
<dbReference type="GO" id="GO:0071051">
    <property type="term" value="P:poly(A)-dependent snoRNA 3'-end processing"/>
    <property type="evidence" value="ECO:0007669"/>
    <property type="project" value="TreeGrafter"/>
</dbReference>
<dbReference type="EMBL" id="CAJOBD010002358">
    <property type="protein sequence ID" value="CAF3876148.1"/>
    <property type="molecule type" value="Genomic_DNA"/>
</dbReference>
<dbReference type="Gene3D" id="3.30.420.10">
    <property type="entry name" value="Ribonuclease H-like superfamily/Ribonuclease H"/>
    <property type="match status" value="1"/>
</dbReference>
<gene>
    <name evidence="12" type="ORF">JBS370_LOCUS19587</name>
</gene>
<keyword evidence="6" id="KW-0269">Exonuclease</keyword>
<evidence type="ECO:0000259" key="11">
    <source>
        <dbReference type="PROSITE" id="PS50967"/>
    </source>
</evidence>
<dbReference type="InterPro" id="IPR049559">
    <property type="entry name" value="Rrp6p-like_exo"/>
</dbReference>
<sequence length="852" mass="99466">MSSEDTSTSNLFLNEFSDVSSYKDTACSMVMKLIRSSNDLSRASDHDFLMSFAPLRRRMDTIAEKVLQNMNSLLKQQNLRRDLGIVSWKEADHDDKIEKLIDINDILFERISSSLDEATGLKKISSEVKSLVPSIRNVPATWNKEDGFVLQENIPSLKHQQKRNSNTFSINHQQTKNIPKPQIKFTDKVDNSSHIPFIPKLRTKPNAKTPLPIMLSQLDSRSFDMLLLERHPEILLHPYFDEIEAFEPNESLLKEVKVQLSKSLDETKYLFVDTPDKLKKMIDHIENQSELAIDLEHHSYRSYQGFTCLMQISSRTEDFLIDTIVLRDELNILNNIFTNPNIVKVFHGADSDIEWLQKDFGLYIVNMFDTHQAARELNLPAFSLAYLLKSYCDIDANKQFQLADWRIRPLPEEYLRYAREDTHYLLYIYDLLRNRLIEKNIQFLKTVYDKSKMICQKLYKKPYFDDNAYQNIYLKSRKTFNIRQLAALKSLYYWRDRIARQEDESTGYVLPNHMLLQISEILPREPQGVRACCNPVPLLVQHNLHDIHQIILQVRDIPLIEEPKEQHIAPLTLPILYDPENVLNCPHDTSHQIEHQQLTNINSTKKILSNDLSSILDETFIEESNKRDKLNDSLLPIQINKQLLPVSNIRLNKSTNFFDMYMPESYRTGSLIKTKALWKIYYPDRDLSVNGKSNQHDVNNQNSTNISKEKSSDDIEVIMLNKQSTIKRKRKTMNNDNNSNKMKNKRYRHACVADEVPSTIVLDNDDDDEEPGEIIDDLYEQKQTSFQPFNYEPINEKEILSNKKFKRPADDEDIYEPNRPTKSSKVKITSFETAGIRCQLARLSPRIAYFLI</sequence>
<evidence type="ECO:0000256" key="9">
    <source>
        <dbReference type="ARBA" id="ARBA00070365"/>
    </source>
</evidence>
<accession>A0A819G987</accession>
<dbReference type="GO" id="GO:0071044">
    <property type="term" value="P:histone mRNA catabolic process"/>
    <property type="evidence" value="ECO:0007669"/>
    <property type="project" value="TreeGrafter"/>
</dbReference>
<dbReference type="GO" id="GO:0071038">
    <property type="term" value="P:TRAMP-dependent tRNA surveillance pathway"/>
    <property type="evidence" value="ECO:0007669"/>
    <property type="project" value="TreeGrafter"/>
</dbReference>
<dbReference type="GO" id="GO:0071040">
    <property type="term" value="P:nuclear polyadenylation-dependent antisense transcript catabolic process"/>
    <property type="evidence" value="ECO:0007669"/>
    <property type="project" value="TreeGrafter"/>
</dbReference>
<comment type="similarity">
    <text evidence="8">Belongs to the exosome component 10/RRP6 family.</text>
</comment>
<dbReference type="SUPFAM" id="SSF47819">
    <property type="entry name" value="HRDC-like"/>
    <property type="match status" value="1"/>
</dbReference>
<dbReference type="Pfam" id="PF00570">
    <property type="entry name" value="HRDC"/>
    <property type="match status" value="1"/>
</dbReference>
<dbReference type="GO" id="GO:0000175">
    <property type="term" value="F:3'-5'-RNA exonuclease activity"/>
    <property type="evidence" value="ECO:0007669"/>
    <property type="project" value="InterPro"/>
</dbReference>
<evidence type="ECO:0000256" key="7">
    <source>
        <dbReference type="ARBA" id="ARBA00023242"/>
    </source>
</evidence>
<keyword evidence="3" id="KW-0540">Nuclease</keyword>
<dbReference type="FunFam" id="1.10.150.80:FF:000001">
    <property type="entry name" value="Putative exosome component 10"/>
    <property type="match status" value="1"/>
</dbReference>
<dbReference type="InterPro" id="IPR036397">
    <property type="entry name" value="RNaseH_sf"/>
</dbReference>
<feature type="region of interest" description="Disordered" evidence="10">
    <location>
        <begin position="692"/>
        <end position="711"/>
    </location>
</feature>
<dbReference type="SUPFAM" id="SSF53098">
    <property type="entry name" value="Ribonuclease H-like"/>
    <property type="match status" value="1"/>
</dbReference>
<dbReference type="SMART" id="SM00474">
    <property type="entry name" value="35EXOc"/>
    <property type="match status" value="1"/>
</dbReference>
<dbReference type="Pfam" id="PF08066">
    <property type="entry name" value="PMC2NT"/>
    <property type="match status" value="1"/>
</dbReference>
<dbReference type="GO" id="GO:0000176">
    <property type="term" value="C:nuclear exosome (RNase complex)"/>
    <property type="evidence" value="ECO:0007669"/>
    <property type="project" value="InterPro"/>
</dbReference>
<dbReference type="InterPro" id="IPR012337">
    <property type="entry name" value="RNaseH-like_sf"/>
</dbReference>
<evidence type="ECO:0000256" key="2">
    <source>
        <dbReference type="ARBA" id="ARBA00022552"/>
    </source>
</evidence>
<keyword evidence="4" id="KW-0378">Hydrolase</keyword>
<dbReference type="InterPro" id="IPR002121">
    <property type="entry name" value="HRDC_dom"/>
</dbReference>
<dbReference type="InterPro" id="IPR044876">
    <property type="entry name" value="HRDC_dom_sf"/>
</dbReference>
<evidence type="ECO:0000256" key="1">
    <source>
        <dbReference type="ARBA" id="ARBA00004123"/>
    </source>
</evidence>
<dbReference type="Gene3D" id="1.10.150.80">
    <property type="entry name" value="HRDC domain"/>
    <property type="match status" value="1"/>
</dbReference>
<dbReference type="InterPro" id="IPR045092">
    <property type="entry name" value="Rrp6-like"/>
</dbReference>
<dbReference type="SMART" id="SM00341">
    <property type="entry name" value="HRDC"/>
    <property type="match status" value="1"/>
</dbReference>
<evidence type="ECO:0000313" key="12">
    <source>
        <dbReference type="EMBL" id="CAF3876148.1"/>
    </source>
</evidence>
<evidence type="ECO:0000256" key="3">
    <source>
        <dbReference type="ARBA" id="ARBA00022722"/>
    </source>
</evidence>
<comment type="subcellular location">
    <subcellularLocation>
        <location evidence="1">Nucleus</location>
    </subcellularLocation>
</comment>
<comment type="caution">
    <text evidence="12">The sequence shown here is derived from an EMBL/GenBank/DDBJ whole genome shotgun (WGS) entry which is preliminary data.</text>
</comment>
<dbReference type="FunFam" id="3.30.420.10:FF:000059">
    <property type="entry name" value="Exosome complex exonuclease Rrp6"/>
    <property type="match status" value="1"/>
</dbReference>
<dbReference type="Pfam" id="PF01612">
    <property type="entry name" value="DNA_pol_A_exo1"/>
    <property type="match status" value="1"/>
</dbReference>
<evidence type="ECO:0000256" key="10">
    <source>
        <dbReference type="SAM" id="MobiDB-lite"/>
    </source>
</evidence>
<reference evidence="12" key="1">
    <citation type="submission" date="2021-02" db="EMBL/GenBank/DDBJ databases">
        <authorList>
            <person name="Nowell W R."/>
        </authorList>
    </citation>
    <scope>NUCLEOTIDE SEQUENCE</scope>
</reference>
<dbReference type="AlphaFoldDB" id="A0A819G987"/>